<protein>
    <submittedName>
        <fullName evidence="1">Uncharacterized protein</fullName>
    </submittedName>
</protein>
<evidence type="ECO:0000313" key="1">
    <source>
        <dbReference type="EMBL" id="JAD93108.1"/>
    </source>
</evidence>
<organism evidence="1">
    <name type="scientific">Arundo donax</name>
    <name type="common">Giant reed</name>
    <name type="synonym">Donax arundinaceus</name>
    <dbReference type="NCBI Taxonomy" id="35708"/>
    <lineage>
        <taxon>Eukaryota</taxon>
        <taxon>Viridiplantae</taxon>
        <taxon>Streptophyta</taxon>
        <taxon>Embryophyta</taxon>
        <taxon>Tracheophyta</taxon>
        <taxon>Spermatophyta</taxon>
        <taxon>Magnoliopsida</taxon>
        <taxon>Liliopsida</taxon>
        <taxon>Poales</taxon>
        <taxon>Poaceae</taxon>
        <taxon>PACMAD clade</taxon>
        <taxon>Arundinoideae</taxon>
        <taxon>Arundineae</taxon>
        <taxon>Arundo</taxon>
    </lineage>
</organism>
<reference evidence="1" key="2">
    <citation type="journal article" date="2015" name="Data Brief">
        <title>Shoot transcriptome of the giant reed, Arundo donax.</title>
        <authorList>
            <person name="Barrero R.A."/>
            <person name="Guerrero F.D."/>
            <person name="Moolhuijzen P."/>
            <person name="Goolsby J.A."/>
            <person name="Tidwell J."/>
            <person name="Bellgard S.E."/>
            <person name="Bellgard M.I."/>
        </authorList>
    </citation>
    <scope>NUCLEOTIDE SEQUENCE</scope>
    <source>
        <tissue evidence="1">Shoot tissue taken approximately 20 cm above the soil surface</tissue>
    </source>
</reference>
<name>A0A0A9E289_ARUDO</name>
<proteinExistence type="predicted"/>
<accession>A0A0A9E289</accession>
<dbReference type="AlphaFoldDB" id="A0A0A9E289"/>
<sequence length="30" mass="3244">MNISLSSMSSKTTTESEFGLFAIDFSNGLK</sequence>
<dbReference type="EMBL" id="GBRH01204787">
    <property type="protein sequence ID" value="JAD93108.1"/>
    <property type="molecule type" value="Transcribed_RNA"/>
</dbReference>
<reference evidence="1" key="1">
    <citation type="submission" date="2014-09" db="EMBL/GenBank/DDBJ databases">
        <authorList>
            <person name="Magalhaes I.L.F."/>
            <person name="Oliveira U."/>
            <person name="Santos F.R."/>
            <person name="Vidigal T.H.D.A."/>
            <person name="Brescovit A.D."/>
            <person name="Santos A.J."/>
        </authorList>
    </citation>
    <scope>NUCLEOTIDE SEQUENCE</scope>
    <source>
        <tissue evidence="1">Shoot tissue taken approximately 20 cm above the soil surface</tissue>
    </source>
</reference>